<accession>A0ABQ9GZN4</accession>
<dbReference type="PANTHER" id="PTHR46169">
    <property type="entry name" value="DNA REPLICATION-RELATED ELEMENT FACTOR, ISOFORM A"/>
    <property type="match status" value="1"/>
</dbReference>
<dbReference type="InterPro" id="IPR052717">
    <property type="entry name" value="Vacuolar_transposase_reg"/>
</dbReference>
<dbReference type="Proteomes" id="UP001159363">
    <property type="component" value="Chromosome 7"/>
</dbReference>
<dbReference type="PANTHER" id="PTHR46169:SF29">
    <property type="entry name" value="DNA REPLICATION-RELATED ELEMENT FACTOR, ISOFORM A"/>
    <property type="match status" value="1"/>
</dbReference>
<reference evidence="1 2" key="1">
    <citation type="submission" date="2023-02" db="EMBL/GenBank/DDBJ databases">
        <title>LHISI_Scaffold_Assembly.</title>
        <authorList>
            <person name="Stuart O.P."/>
            <person name="Cleave R."/>
            <person name="Magrath M.J.L."/>
            <person name="Mikheyev A.S."/>
        </authorList>
    </citation>
    <scope>NUCLEOTIDE SEQUENCE [LARGE SCALE GENOMIC DNA]</scope>
    <source>
        <strain evidence="1">Daus_M_001</strain>
        <tissue evidence="1">Leg muscle</tissue>
    </source>
</reference>
<dbReference type="SUPFAM" id="SSF53098">
    <property type="entry name" value="Ribonuclease H-like"/>
    <property type="match status" value="1"/>
</dbReference>
<name>A0ABQ9GZN4_9NEOP</name>
<proteinExistence type="predicted"/>
<evidence type="ECO:0000313" key="2">
    <source>
        <dbReference type="Proteomes" id="UP001159363"/>
    </source>
</evidence>
<gene>
    <name evidence="1" type="ORF">PR048_021917</name>
</gene>
<comment type="caution">
    <text evidence="1">The sequence shown here is derived from an EMBL/GenBank/DDBJ whole genome shotgun (WGS) entry which is preliminary data.</text>
</comment>
<keyword evidence="2" id="KW-1185">Reference proteome</keyword>
<protein>
    <submittedName>
        <fullName evidence="1">Uncharacterized protein</fullName>
    </submittedName>
</protein>
<dbReference type="EMBL" id="JARBHB010000008">
    <property type="protein sequence ID" value="KAJ8877462.1"/>
    <property type="molecule type" value="Genomic_DNA"/>
</dbReference>
<dbReference type="InterPro" id="IPR012337">
    <property type="entry name" value="RNaseH-like_sf"/>
</dbReference>
<sequence>MARQKITAGNSFTLTCDTWTETNSTKGQTLQNTCQKLEEMCNKRNILKETVSVVITDNGKNIDKAAKDNFGQNKLLPCFVHMLALVASGFRKVPFANGNTEGTALRLIQAVPTRWNSTYATLEHFIELSYVIGIVILNIPESPPMLTGSQLASIKLIVQILYPLYQVTVELSAEKTPTASKVLPLVNLMRLRFTGIRIIDQDEVAKKLKECVIAGIEKVAILAMSTLLEWRGTYESAVQRPKRA</sequence>
<evidence type="ECO:0000313" key="1">
    <source>
        <dbReference type="EMBL" id="KAJ8877462.1"/>
    </source>
</evidence>
<organism evidence="1 2">
    <name type="scientific">Dryococelus australis</name>
    <dbReference type="NCBI Taxonomy" id="614101"/>
    <lineage>
        <taxon>Eukaryota</taxon>
        <taxon>Metazoa</taxon>
        <taxon>Ecdysozoa</taxon>
        <taxon>Arthropoda</taxon>
        <taxon>Hexapoda</taxon>
        <taxon>Insecta</taxon>
        <taxon>Pterygota</taxon>
        <taxon>Neoptera</taxon>
        <taxon>Polyneoptera</taxon>
        <taxon>Phasmatodea</taxon>
        <taxon>Verophasmatodea</taxon>
        <taxon>Anareolatae</taxon>
        <taxon>Phasmatidae</taxon>
        <taxon>Eurycanthinae</taxon>
        <taxon>Dryococelus</taxon>
    </lineage>
</organism>